<evidence type="ECO:0000313" key="6">
    <source>
        <dbReference type="Proteomes" id="UP001648503"/>
    </source>
</evidence>
<comment type="caution">
    <text evidence="5">The sequence shown here is derived from an EMBL/GenBank/DDBJ whole genome shotgun (WGS) entry which is preliminary data.</text>
</comment>
<comment type="subcellular location">
    <subcellularLocation>
        <location evidence="1">Nucleus</location>
    </subcellularLocation>
</comment>
<gene>
    <name evidence="5" type="ORF">BASA50_007365</name>
</gene>
<keyword evidence="3" id="KW-0175">Coiled coil</keyword>
<accession>A0ABQ8F8H2</accession>
<sequence length="245" mass="27437">MSSAPTPTGPSAQAAMSSANIEDIVIKNRLLFDPRQMRKALKRFLALGLGESIDMAVRKEASADFLSELDILQVAMGKFHLIEDMTVRESAHFEQERLRIETEIAEANADIERLKEELVDAQTRKQNKIEYEAIAKEVHKLPSREHTENLIKNTLEEIEQLEVERAGINGLKDHRMKHLMNMVASIHEFQDIFKGASGFFDDAGATGASFSRKGYHSEEEGAYGADNDEDEEGAIQEEPDAMDTS</sequence>
<feature type="region of interest" description="Disordered" evidence="4">
    <location>
        <begin position="208"/>
        <end position="245"/>
    </location>
</feature>
<evidence type="ECO:0000313" key="5">
    <source>
        <dbReference type="EMBL" id="KAH6593414.1"/>
    </source>
</evidence>
<evidence type="ECO:0000256" key="3">
    <source>
        <dbReference type="SAM" id="Coils"/>
    </source>
</evidence>
<dbReference type="InterPro" id="IPR008501">
    <property type="entry name" value="THOC7/Mft1"/>
</dbReference>
<organism evidence="5 6">
    <name type="scientific">Batrachochytrium salamandrivorans</name>
    <dbReference type="NCBI Taxonomy" id="1357716"/>
    <lineage>
        <taxon>Eukaryota</taxon>
        <taxon>Fungi</taxon>
        <taxon>Fungi incertae sedis</taxon>
        <taxon>Chytridiomycota</taxon>
        <taxon>Chytridiomycota incertae sedis</taxon>
        <taxon>Chytridiomycetes</taxon>
        <taxon>Rhizophydiales</taxon>
        <taxon>Rhizophydiales incertae sedis</taxon>
        <taxon>Batrachochytrium</taxon>
    </lineage>
</organism>
<feature type="compositionally biased region" description="Acidic residues" evidence="4">
    <location>
        <begin position="226"/>
        <end position="245"/>
    </location>
</feature>
<dbReference type="EMBL" id="JAFCIX010000356">
    <property type="protein sequence ID" value="KAH6593414.1"/>
    <property type="molecule type" value="Genomic_DNA"/>
</dbReference>
<evidence type="ECO:0000256" key="1">
    <source>
        <dbReference type="ARBA" id="ARBA00004123"/>
    </source>
</evidence>
<evidence type="ECO:0000256" key="4">
    <source>
        <dbReference type="SAM" id="MobiDB-lite"/>
    </source>
</evidence>
<protein>
    <recommendedName>
        <fullName evidence="7">THO complex subunit 7</fullName>
    </recommendedName>
</protein>
<reference evidence="5 6" key="1">
    <citation type="submission" date="2021-02" db="EMBL/GenBank/DDBJ databases">
        <title>Variation within the Batrachochytrium salamandrivorans European outbreak.</title>
        <authorList>
            <person name="Kelly M."/>
            <person name="Pasmans F."/>
            <person name="Shea T.P."/>
            <person name="Munoz J.F."/>
            <person name="Carranza S."/>
            <person name="Cuomo C.A."/>
            <person name="Martel A."/>
        </authorList>
    </citation>
    <scope>NUCLEOTIDE SEQUENCE [LARGE SCALE GENOMIC DNA]</scope>
    <source>
        <strain evidence="5 6">AMFP18/2</strain>
    </source>
</reference>
<dbReference type="Pfam" id="PF05615">
    <property type="entry name" value="THOC7"/>
    <property type="match status" value="1"/>
</dbReference>
<evidence type="ECO:0000256" key="2">
    <source>
        <dbReference type="ARBA" id="ARBA00023242"/>
    </source>
</evidence>
<keyword evidence="6" id="KW-1185">Reference proteome</keyword>
<keyword evidence="2" id="KW-0539">Nucleus</keyword>
<evidence type="ECO:0008006" key="7">
    <source>
        <dbReference type="Google" id="ProtNLM"/>
    </source>
</evidence>
<name>A0ABQ8F8H2_9FUNG</name>
<feature type="coiled-coil region" evidence="3">
    <location>
        <begin position="97"/>
        <end position="171"/>
    </location>
</feature>
<dbReference type="Proteomes" id="UP001648503">
    <property type="component" value="Unassembled WGS sequence"/>
</dbReference>
<proteinExistence type="predicted"/>